<dbReference type="Proteomes" id="UP000757900">
    <property type="component" value="Unassembled WGS sequence"/>
</dbReference>
<comment type="caution">
    <text evidence="1">The sequence shown here is derived from an EMBL/GenBank/DDBJ whole genome shotgun (WGS) entry which is preliminary data.</text>
</comment>
<accession>A0A929MMY1</accession>
<protein>
    <submittedName>
        <fullName evidence="1">Uncharacterized protein</fullName>
    </submittedName>
</protein>
<proteinExistence type="predicted"/>
<name>A0A929MMY1_ABIDE</name>
<reference evidence="1" key="1">
    <citation type="submission" date="2020-04" db="EMBL/GenBank/DDBJ databases">
        <title>Deep metagenomics examines the oral microbiome during advanced dental caries in children, revealing novel taxa and co-occurrences with host molecules.</title>
        <authorList>
            <person name="Baker J.L."/>
            <person name="Morton J.T."/>
            <person name="Dinis M."/>
            <person name="Alvarez R."/>
            <person name="Tran N.C."/>
            <person name="Knight R."/>
            <person name="Edlund A."/>
        </authorList>
    </citation>
    <scope>NUCLEOTIDE SEQUENCE</scope>
    <source>
        <strain evidence="1">JCVI_23_bin.16</strain>
    </source>
</reference>
<dbReference type="AlphaFoldDB" id="A0A929MMY1"/>
<sequence>MSAQIVKKNKMSVRDNVAYIFDGLVLFRLENKGDNFIQIEKAIALPDDPNIECADEVTITKELVDSLVWEDTDVSYIPPQTFMKIENKFFKFCNK</sequence>
<evidence type="ECO:0000313" key="1">
    <source>
        <dbReference type="EMBL" id="MBF0934052.1"/>
    </source>
</evidence>
<evidence type="ECO:0000313" key="2">
    <source>
        <dbReference type="Proteomes" id="UP000757900"/>
    </source>
</evidence>
<dbReference type="EMBL" id="JABZFV010000001">
    <property type="protein sequence ID" value="MBF0934052.1"/>
    <property type="molecule type" value="Genomic_DNA"/>
</dbReference>
<gene>
    <name evidence="1" type="ORF">HXK00_00230</name>
</gene>
<organism evidence="1 2">
    <name type="scientific">Abiotrophia defectiva</name>
    <name type="common">Streptococcus defectivus</name>
    <dbReference type="NCBI Taxonomy" id="46125"/>
    <lineage>
        <taxon>Bacteria</taxon>
        <taxon>Bacillati</taxon>
        <taxon>Bacillota</taxon>
        <taxon>Bacilli</taxon>
        <taxon>Lactobacillales</taxon>
        <taxon>Aerococcaceae</taxon>
        <taxon>Abiotrophia</taxon>
    </lineage>
</organism>